<dbReference type="InterPro" id="IPR039306">
    <property type="entry name" value="MYOB"/>
</dbReference>
<protein>
    <recommendedName>
        <fullName evidence="8">GTD-binding domain-containing protein</fullName>
    </recommendedName>
</protein>
<keyword evidence="5" id="KW-0175">Coiled coil</keyword>
<evidence type="ECO:0000256" key="4">
    <source>
        <dbReference type="ARBA" id="ARBA00023136"/>
    </source>
</evidence>
<evidence type="ECO:0000256" key="1">
    <source>
        <dbReference type="ARBA" id="ARBA00004167"/>
    </source>
</evidence>
<dbReference type="OMA" id="YWDLICS"/>
<name>A0A251KEL2_MANES</name>
<accession>A0A251KEL2</accession>
<evidence type="ECO:0000256" key="2">
    <source>
        <dbReference type="ARBA" id="ARBA00022692"/>
    </source>
</evidence>
<evidence type="ECO:0000313" key="10">
    <source>
        <dbReference type="Proteomes" id="UP000091857"/>
    </source>
</evidence>
<feature type="region of interest" description="Disordered" evidence="6">
    <location>
        <begin position="791"/>
        <end position="810"/>
    </location>
</feature>
<feature type="transmembrane region" description="Helical" evidence="7">
    <location>
        <begin position="21"/>
        <end position="45"/>
    </location>
</feature>
<dbReference type="InterPro" id="IPR007656">
    <property type="entry name" value="GTD-bd"/>
</dbReference>
<gene>
    <name evidence="9" type="ORF">MANES_08G136800</name>
</gene>
<keyword evidence="2 7" id="KW-0812">Transmembrane</keyword>
<evidence type="ECO:0000256" key="3">
    <source>
        <dbReference type="ARBA" id="ARBA00022989"/>
    </source>
</evidence>
<dbReference type="PANTHER" id="PTHR31448">
    <property type="entry name" value="MYOSIN-BINDING PROTEIN 2"/>
    <property type="match status" value="1"/>
</dbReference>
<comment type="subcellular location">
    <subcellularLocation>
        <location evidence="1">Membrane</location>
        <topology evidence="1">Single-pass membrane protein</topology>
    </subcellularLocation>
</comment>
<keyword evidence="3 7" id="KW-1133">Transmembrane helix</keyword>
<feature type="compositionally biased region" description="Polar residues" evidence="6">
    <location>
        <begin position="391"/>
        <end position="407"/>
    </location>
</feature>
<feature type="domain" description="GTD-binding" evidence="8">
    <location>
        <begin position="650"/>
        <end position="748"/>
    </location>
</feature>
<evidence type="ECO:0000256" key="6">
    <source>
        <dbReference type="SAM" id="MobiDB-lite"/>
    </source>
</evidence>
<reference evidence="9 10" key="1">
    <citation type="submission" date="2016-02" db="EMBL/GenBank/DDBJ databases">
        <title>WGS assembly of Manihot esculenta.</title>
        <authorList>
            <person name="Bredeson J.V."/>
            <person name="Prochnik S.E."/>
            <person name="Lyons J.B."/>
            <person name="Schmutz J."/>
            <person name="Grimwood J."/>
            <person name="Vrebalov J."/>
            <person name="Bart R.S."/>
            <person name="Amuge T."/>
            <person name="Ferguson M.E."/>
            <person name="Green R."/>
            <person name="Putnam N."/>
            <person name="Stites J."/>
            <person name="Rounsley S."/>
            <person name="Rokhsar D.S."/>
        </authorList>
    </citation>
    <scope>NUCLEOTIDE SEQUENCE [LARGE SCALE GENOMIC DNA]</scope>
    <source>
        <strain evidence="10">cv. AM560-2</strain>
        <tissue evidence="9">Leaf</tissue>
    </source>
</reference>
<dbReference type="AlphaFoldDB" id="A0A251KEL2"/>
<dbReference type="Proteomes" id="UP000091857">
    <property type="component" value="Chromosome 8"/>
</dbReference>
<evidence type="ECO:0000313" key="9">
    <source>
        <dbReference type="EMBL" id="OAY44271.1"/>
    </source>
</evidence>
<dbReference type="PROSITE" id="PS51775">
    <property type="entry name" value="GTD_BINDING"/>
    <property type="match status" value="1"/>
</dbReference>
<evidence type="ECO:0000256" key="5">
    <source>
        <dbReference type="SAM" id="Coils"/>
    </source>
</evidence>
<dbReference type="PANTHER" id="PTHR31448:SF32">
    <property type="entry name" value="MYOSIN-BINDING PROTEIN 1"/>
    <property type="match status" value="1"/>
</dbReference>
<evidence type="ECO:0000259" key="8">
    <source>
        <dbReference type="PROSITE" id="PS51775"/>
    </source>
</evidence>
<keyword evidence="10" id="KW-1185">Reference proteome</keyword>
<proteinExistence type="predicted"/>
<evidence type="ECO:0000256" key="7">
    <source>
        <dbReference type="SAM" id="Phobius"/>
    </source>
</evidence>
<dbReference type="Gramene" id="Manes.08G136800.3.v8.1">
    <property type="protein sequence ID" value="Manes.08G136800.3.v8.1.CDS"/>
    <property type="gene ID" value="Manes.08G136800.v8.1"/>
</dbReference>
<dbReference type="STRING" id="3983.A0A251KEL2"/>
<dbReference type="GO" id="GO:0016020">
    <property type="term" value="C:membrane"/>
    <property type="evidence" value="ECO:0007669"/>
    <property type="project" value="UniProtKB-SubCell"/>
</dbReference>
<dbReference type="Gramene" id="Manes.08G136800.1.v8.1">
    <property type="protein sequence ID" value="Manes.08G136800.1.v8.1.CDS"/>
    <property type="gene ID" value="Manes.08G136800.v8.1"/>
</dbReference>
<feature type="compositionally biased region" description="Basic and acidic residues" evidence="6">
    <location>
        <begin position="413"/>
        <end position="422"/>
    </location>
</feature>
<dbReference type="OrthoDB" id="1047602at2759"/>
<dbReference type="EMBL" id="CM004394">
    <property type="protein sequence ID" value="OAY44272.1"/>
    <property type="molecule type" value="Genomic_DNA"/>
</dbReference>
<feature type="region of interest" description="Disordered" evidence="6">
    <location>
        <begin position="582"/>
        <end position="605"/>
    </location>
</feature>
<feature type="region of interest" description="Disordered" evidence="6">
    <location>
        <begin position="386"/>
        <end position="422"/>
    </location>
</feature>
<sequence length="952" mass="105851">MATTQILSVKSQKKCHSIKSALTSAILEWLLICMLFVDAIISYLITKFACYYGLQTPCLLCLRLDHILGNRKPKYYWDLICGKHKLEISSLVLCHAHNNLVDVQGMCETCLFSFATINKSNSETYRLLVGKLGEGSSLGLNEDSLLGDHTSSPLCSCCNEPWIPRGYSQKLMQTKIVGPETSDFDGPLSGTVGYQENLKKVERTVSVRATHRSINSGFDHLSHVGYTELNVYSDNESEVQQSDDDNDVNAQNYEINPIKDIAVRCVQTEPHIITPLPDELASEKLIDAVASPEIPISVSNIQSDFSESQEVTSVSPTVARGNGLEEFDWQQADVKSDPSVLPELISLDALLPSSISRETALEVSEDDKHSFLDDVPPSLNAIETPVEASKESTLVSAEGVPSSSSGGETPLEASEKSKLISVDDVRQLSESKATPGQISTNSKLVSPIDVLPLSSAAETPVQGLKVNCIARNEEVWQTAMTDCEKICETRIAMTDCKEICKERTRSAIMTETTAETNSILAENGLQGPNLLDLGDAYKLAIGSRGRQLSGALAEQWIGKDSSRFSDDLKLLFSQLSATREQSINDASPRVPMSPRVSMSPKLSVNSDELKNPFATSGLGMQILQKRISLERNESGLSLDGSIVSEIEGESVVDRLKRQVEHDKKLLQALYKELEEERNASAIAANQTMAMITRLQEEKATLQMEALQQLRMMEEQAEYDMESLQKTNDLLTEREKEIQDLEAELEFYRNNVSSLSFLEDTKEHSDMKTKDIKEEHAEESSVEVGAISRRNSVTDQPDNRNNFEGRNMSAGDKYTGSVNNSLLDFEDERSYILQRMEKLERKLCLFSNNQPDLANGEWSGTLGETVEDMKEHNGNLYSDQSSLTHEGIDLYSLATEVSDLKWRLKALEADRDFLEHSINSIRNGEEGLRFVQEIASHLKELRRNGIRREQNIA</sequence>
<organism evidence="9 10">
    <name type="scientific">Manihot esculenta</name>
    <name type="common">Cassava</name>
    <name type="synonym">Jatropha manihot</name>
    <dbReference type="NCBI Taxonomy" id="3983"/>
    <lineage>
        <taxon>Eukaryota</taxon>
        <taxon>Viridiplantae</taxon>
        <taxon>Streptophyta</taxon>
        <taxon>Embryophyta</taxon>
        <taxon>Tracheophyta</taxon>
        <taxon>Spermatophyta</taxon>
        <taxon>Magnoliopsida</taxon>
        <taxon>eudicotyledons</taxon>
        <taxon>Gunneridae</taxon>
        <taxon>Pentapetalae</taxon>
        <taxon>rosids</taxon>
        <taxon>fabids</taxon>
        <taxon>Malpighiales</taxon>
        <taxon>Euphorbiaceae</taxon>
        <taxon>Crotonoideae</taxon>
        <taxon>Manihoteae</taxon>
        <taxon>Manihot</taxon>
    </lineage>
</organism>
<dbReference type="Pfam" id="PF04576">
    <property type="entry name" value="Zein-binding"/>
    <property type="match status" value="1"/>
</dbReference>
<dbReference type="Gramene" id="Manes.08G136800.6.v8.1">
    <property type="protein sequence ID" value="Manes.08G136800.6.v8.1.CDS"/>
    <property type="gene ID" value="Manes.08G136800.v8.1"/>
</dbReference>
<keyword evidence="4 7" id="KW-0472">Membrane</keyword>
<dbReference type="EMBL" id="CM004394">
    <property type="protein sequence ID" value="OAY44271.1"/>
    <property type="molecule type" value="Genomic_DNA"/>
</dbReference>
<dbReference type="GO" id="GO:0080115">
    <property type="term" value="F:myosin XI tail binding"/>
    <property type="evidence" value="ECO:0007669"/>
    <property type="project" value="UniProtKB-ARBA"/>
</dbReference>
<feature type="coiled-coil region" evidence="5">
    <location>
        <begin position="652"/>
        <end position="757"/>
    </location>
</feature>